<gene>
    <name evidence="1" type="ORF">A11Q_1970</name>
</gene>
<proteinExistence type="predicted"/>
<organism evidence="1 2">
    <name type="scientific">Pseudobdellovibrio exovorus JSS</name>
    <dbReference type="NCBI Taxonomy" id="1184267"/>
    <lineage>
        <taxon>Bacteria</taxon>
        <taxon>Pseudomonadati</taxon>
        <taxon>Bdellovibrionota</taxon>
        <taxon>Bdellovibrionia</taxon>
        <taxon>Bdellovibrionales</taxon>
        <taxon>Pseudobdellovibrionaceae</taxon>
        <taxon>Pseudobdellovibrio</taxon>
    </lineage>
</organism>
<keyword evidence="2" id="KW-1185">Reference proteome</keyword>
<dbReference type="RefSeq" id="WP_015470676.1">
    <property type="nucleotide sequence ID" value="NC_020813.1"/>
</dbReference>
<accession>M4VDS0</accession>
<evidence type="ECO:0008006" key="3">
    <source>
        <dbReference type="Google" id="ProtNLM"/>
    </source>
</evidence>
<sequence length="215" mass="24521">MLNYRLIFLICILSLTGCLKEKKTVDVTTIQVKDLAREVQIPKQVMVEIEDKLMAEVATSFSPQYILVPLQIQFTSISENVLAEPIIRYELPKGGGDIDLKNVVTGDGSFFMNFPKEQFESLPEIQHLYFISNSPLRTIDDENFGMGCGKFVDIKKSFTSLQKEDFLKLNTTDLRYLPVIAGRYLLVFRQGNQINLTQLTITDSRYTQELCVGDF</sequence>
<evidence type="ECO:0000313" key="1">
    <source>
        <dbReference type="EMBL" id="AGH96186.1"/>
    </source>
</evidence>
<dbReference type="PATRIC" id="fig|1184267.3.peg.1995"/>
<evidence type="ECO:0000313" key="2">
    <source>
        <dbReference type="Proteomes" id="UP000012040"/>
    </source>
</evidence>
<dbReference type="AlphaFoldDB" id="M4VDS0"/>
<reference evidence="1 2" key="1">
    <citation type="journal article" date="2013" name="ISME J.">
        <title>By their genes ye shall know them: genomic signatures of predatory bacteria.</title>
        <authorList>
            <person name="Pasternak Z."/>
            <person name="Pietrokovski S."/>
            <person name="Rotem O."/>
            <person name="Gophna U."/>
            <person name="Lurie-Weinberger M.N."/>
            <person name="Jurkevitch E."/>
        </authorList>
    </citation>
    <scope>NUCLEOTIDE SEQUENCE [LARGE SCALE GENOMIC DNA]</scope>
    <source>
        <strain evidence="1 2">JSS</strain>
    </source>
</reference>
<name>M4VDS0_9BACT</name>
<dbReference type="EMBL" id="CP003537">
    <property type="protein sequence ID" value="AGH96186.1"/>
    <property type="molecule type" value="Genomic_DNA"/>
</dbReference>
<dbReference type="Proteomes" id="UP000012040">
    <property type="component" value="Chromosome"/>
</dbReference>
<dbReference type="KEGG" id="bex:A11Q_1970"/>
<dbReference type="STRING" id="1184267.A11Q_1970"/>
<protein>
    <recommendedName>
        <fullName evidence="3">Lipoprotein</fullName>
    </recommendedName>
</protein>
<dbReference type="eggNOG" id="ENOG5031983">
    <property type="taxonomic scope" value="Bacteria"/>
</dbReference>
<dbReference type="PROSITE" id="PS51257">
    <property type="entry name" value="PROKAR_LIPOPROTEIN"/>
    <property type="match status" value="1"/>
</dbReference>
<dbReference type="OrthoDB" id="5291485at2"/>
<dbReference type="HOGENOM" id="CLU_1286675_0_0_7"/>